<name>A0A4W4HCT8_ELEEL</name>
<reference evidence="2" key="5">
    <citation type="submission" date="2025-09" db="UniProtKB">
        <authorList>
            <consortium name="Ensembl"/>
        </authorList>
    </citation>
    <scope>IDENTIFICATION</scope>
</reference>
<organism evidence="2 3">
    <name type="scientific">Electrophorus electricus</name>
    <name type="common">Electric eel</name>
    <name type="synonym">Gymnotus electricus</name>
    <dbReference type="NCBI Taxonomy" id="8005"/>
    <lineage>
        <taxon>Eukaryota</taxon>
        <taxon>Metazoa</taxon>
        <taxon>Chordata</taxon>
        <taxon>Craniata</taxon>
        <taxon>Vertebrata</taxon>
        <taxon>Euteleostomi</taxon>
        <taxon>Actinopterygii</taxon>
        <taxon>Neopterygii</taxon>
        <taxon>Teleostei</taxon>
        <taxon>Ostariophysi</taxon>
        <taxon>Gymnotiformes</taxon>
        <taxon>Gymnotoidei</taxon>
        <taxon>Gymnotidae</taxon>
        <taxon>Electrophorus</taxon>
    </lineage>
</organism>
<dbReference type="InterPro" id="IPR048530">
    <property type="entry name" value="FAM171_N"/>
</dbReference>
<dbReference type="Pfam" id="PF10577">
    <property type="entry name" value="FAM171A1-2-B_N"/>
    <property type="match status" value="1"/>
</dbReference>
<dbReference type="Ensembl" id="ENSEEET00000047209.2">
    <property type="protein sequence ID" value="ENSEEEP00000046697.2"/>
    <property type="gene ID" value="ENSEEEG00000021994.2"/>
</dbReference>
<reference evidence="2" key="4">
    <citation type="submission" date="2025-08" db="UniProtKB">
        <authorList>
            <consortium name="Ensembl"/>
        </authorList>
    </citation>
    <scope>IDENTIFICATION</scope>
</reference>
<evidence type="ECO:0000313" key="3">
    <source>
        <dbReference type="Proteomes" id="UP000314983"/>
    </source>
</evidence>
<reference evidence="3" key="1">
    <citation type="journal article" date="2014" name="Science">
        <title>Nonhuman genetics. Genomic basis for the convergent evolution of electric organs.</title>
        <authorList>
            <person name="Gallant J.R."/>
            <person name="Traeger L.L."/>
            <person name="Volkening J.D."/>
            <person name="Moffett H."/>
            <person name="Chen P.H."/>
            <person name="Novina C.D."/>
            <person name="Phillips G.N.Jr."/>
            <person name="Anand R."/>
            <person name="Wells G.B."/>
            <person name="Pinch M."/>
            <person name="Guth R."/>
            <person name="Unguez G.A."/>
            <person name="Albert J.S."/>
            <person name="Zakon H.H."/>
            <person name="Samanta M.P."/>
            <person name="Sussman M.R."/>
        </authorList>
    </citation>
    <scope>NUCLEOTIDE SEQUENCE [LARGE SCALE GENOMIC DNA]</scope>
</reference>
<dbReference type="AlphaFoldDB" id="A0A4W4HCT8"/>
<reference evidence="2" key="3">
    <citation type="submission" date="2020-05" db="EMBL/GenBank/DDBJ databases">
        <title>Electrophorus electricus (electric eel) genome, fEleEle1, primary haplotype.</title>
        <authorList>
            <person name="Myers G."/>
            <person name="Meyer A."/>
            <person name="Fedrigo O."/>
            <person name="Formenti G."/>
            <person name="Rhie A."/>
            <person name="Tracey A."/>
            <person name="Sims Y."/>
            <person name="Jarvis E.D."/>
        </authorList>
    </citation>
    <scope>NUCLEOTIDE SEQUENCE [LARGE SCALE GENOMIC DNA]</scope>
</reference>
<feature type="domain" description="FAM171 N-terminal" evidence="1">
    <location>
        <begin position="69"/>
        <end position="231"/>
    </location>
</feature>
<dbReference type="Proteomes" id="UP000314983">
    <property type="component" value="Chromosome 1"/>
</dbReference>
<dbReference type="PANTHER" id="PTHR31626">
    <property type="entry name" value="SUSHI DOMAIN-CONTAINING PROTEIN"/>
    <property type="match status" value="1"/>
</dbReference>
<keyword evidence="3" id="KW-1185">Reference proteome</keyword>
<sequence length="280" mass="31252">MWGSCSCADSWHFDIFFKCLCRRCSSLPHYCFVMMRLRQEEWLLPQVHYPPPEPTVTLDSAPPEPSSLTLKVSVKDASSQRFLSGAAVLVFVNGSRLRSSRTQDGGEVLLTVPYQLGATLTLVASMDAYVPSQFRWKTTKMPIFSSVTMSLLPQTQGNIWLFEDNVLITRKTADLSSQPNVQFPKDLISLPENTTISMVTAYLTVTATPPEKDSHFSTLGVVNNKGGTQTWPLRAHSRAQHHTVILLLLILRNNKIYSVLLAPRTFVLHHNGVITTGCAF</sequence>
<dbReference type="PANTHER" id="PTHR31626:SF2">
    <property type="entry name" value="PROTEIN FAM171B"/>
    <property type="match status" value="1"/>
</dbReference>
<evidence type="ECO:0000313" key="2">
    <source>
        <dbReference type="Ensembl" id="ENSEEEP00000046697.2"/>
    </source>
</evidence>
<accession>A0A4W4HCT8</accession>
<dbReference type="InterPro" id="IPR018890">
    <property type="entry name" value="FAM171"/>
</dbReference>
<protein>
    <recommendedName>
        <fullName evidence="1">FAM171 N-terminal domain-containing protein</fullName>
    </recommendedName>
</protein>
<proteinExistence type="predicted"/>
<dbReference type="GeneTree" id="ENSGT00950000183184"/>
<evidence type="ECO:0000259" key="1">
    <source>
        <dbReference type="Pfam" id="PF10577"/>
    </source>
</evidence>
<reference evidence="3" key="2">
    <citation type="journal article" date="2017" name="Sci. Adv.">
        <title>A tail of two voltages: Proteomic comparison of the three electric organs of the electric eel.</title>
        <authorList>
            <person name="Traeger L.L."/>
            <person name="Sabat G."/>
            <person name="Barrett-Wilt G.A."/>
            <person name="Wells G.B."/>
            <person name="Sussman M.R."/>
        </authorList>
    </citation>
    <scope>NUCLEOTIDE SEQUENCE [LARGE SCALE GENOMIC DNA]</scope>
</reference>